<reference evidence="12" key="1">
    <citation type="submission" date="2022-07" db="EMBL/GenBank/DDBJ databases">
        <title>Mycobacterium kiyosense sp. nov., scotochromogenic slow-glowing species isolated from respiratory specimens.</title>
        <authorList>
            <person name="Fukano H."/>
            <person name="Kazumi Y."/>
            <person name="Sakagami N."/>
            <person name="Ato M."/>
            <person name="Mitarai S."/>
            <person name="Hoshino Y."/>
        </authorList>
    </citation>
    <scope>NUCLEOTIDE SEQUENCE</scope>
    <source>
        <strain evidence="12">SRL2020-028</strain>
    </source>
</reference>
<dbReference type="SUPFAM" id="SSF50022">
    <property type="entry name" value="ISP domain"/>
    <property type="match status" value="1"/>
</dbReference>
<evidence type="ECO:0000313" key="13">
    <source>
        <dbReference type="Proteomes" id="UP001165663"/>
    </source>
</evidence>
<dbReference type="GO" id="GO:0016705">
    <property type="term" value="F:oxidoreductase activity, acting on paired donors, with incorporation or reduction of molecular oxygen"/>
    <property type="evidence" value="ECO:0007669"/>
    <property type="project" value="UniProtKB-ARBA"/>
</dbReference>
<dbReference type="CDD" id="cd03469">
    <property type="entry name" value="Rieske_RO_Alpha_N"/>
    <property type="match status" value="1"/>
</dbReference>
<dbReference type="EMBL" id="BRXE01000001">
    <property type="protein sequence ID" value="GLB81038.1"/>
    <property type="molecule type" value="Genomic_DNA"/>
</dbReference>
<dbReference type="AlphaFoldDB" id="A0AA37PUS0"/>
<dbReference type="InterPro" id="IPR017941">
    <property type="entry name" value="Rieske_2Fe-2S"/>
</dbReference>
<evidence type="ECO:0000256" key="10">
    <source>
        <dbReference type="SAM" id="MobiDB-lite"/>
    </source>
</evidence>
<dbReference type="PROSITE" id="PS51296">
    <property type="entry name" value="RIESKE"/>
    <property type="match status" value="1"/>
</dbReference>
<evidence type="ECO:0000256" key="7">
    <source>
        <dbReference type="ARBA" id="ARBA00023004"/>
    </source>
</evidence>
<dbReference type="GO" id="GO:0005737">
    <property type="term" value="C:cytoplasm"/>
    <property type="evidence" value="ECO:0007669"/>
    <property type="project" value="TreeGrafter"/>
</dbReference>
<dbReference type="InterPro" id="IPR050584">
    <property type="entry name" value="Cholesterol_7-desaturase"/>
</dbReference>
<organism evidence="12 13">
    <name type="scientific">Mycobacterium kiyosense</name>
    <dbReference type="NCBI Taxonomy" id="2871094"/>
    <lineage>
        <taxon>Bacteria</taxon>
        <taxon>Bacillati</taxon>
        <taxon>Actinomycetota</taxon>
        <taxon>Actinomycetes</taxon>
        <taxon>Mycobacteriales</taxon>
        <taxon>Mycobacteriaceae</taxon>
        <taxon>Mycobacterium</taxon>
    </lineage>
</organism>
<sequence length="464" mass="51756">MTICRRALHTEVESAAPLSVAADMINEECEMTTDIVSDVTPTDGGRGTHTGVRSRPQGPITKSVLNPQYPMSYWQIAFSEDVAKESVIPLRILERDVVLWRDAGGVLHCAAAHCLHLGAHLGYGGEVVDNTLRCPFHAWRYNADGKVVHVPGLTEAPKTKACLPTYRVIERYGTVFLWNGPKPPDHELPDFLADEGIDEHSIIFEHVRYKLPFPAKWFVENLPDSAHFAGLHRLGSWGDTEIISKSDTRLEYICHFYGRAPYVGWEDLKRSYRRGEMWGVSDAAGGDFHATTYGGGLHLIDLTASPPELVESRAKVTARLPRAVIALTEKVNELSDSARLILSFTPVEADSHIVYLTMIVPKITNPALRVLGRPIVRSLLVRRNWFAIMQDTALMIHRQEPEHPAYNKFDRGLVKFRRFWDSRLLDRGLWAGDNVHSAGARAGCDWPDDPTRVTTGNGSAGGVR</sequence>
<keyword evidence="7" id="KW-0408">Iron</keyword>
<dbReference type="GO" id="GO:0016020">
    <property type="term" value="C:membrane"/>
    <property type="evidence" value="ECO:0007669"/>
    <property type="project" value="UniProtKB-SubCell"/>
</dbReference>
<evidence type="ECO:0000256" key="9">
    <source>
        <dbReference type="ARBA" id="ARBA00023136"/>
    </source>
</evidence>
<dbReference type="InterPro" id="IPR036922">
    <property type="entry name" value="Rieske_2Fe-2S_sf"/>
</dbReference>
<dbReference type="Pfam" id="PF00355">
    <property type="entry name" value="Rieske"/>
    <property type="match status" value="1"/>
</dbReference>
<proteinExistence type="predicted"/>
<dbReference type="PANTHER" id="PTHR21266">
    <property type="entry name" value="IRON-SULFUR DOMAIN CONTAINING PROTEIN"/>
    <property type="match status" value="1"/>
</dbReference>
<evidence type="ECO:0000256" key="1">
    <source>
        <dbReference type="ARBA" id="ARBA00004370"/>
    </source>
</evidence>
<comment type="subcellular location">
    <subcellularLocation>
        <location evidence="1">Membrane</location>
    </subcellularLocation>
</comment>
<dbReference type="Gene3D" id="3.90.380.10">
    <property type="entry name" value="Naphthalene 1,2-dioxygenase Alpha Subunit, Chain A, domain 1"/>
    <property type="match status" value="1"/>
</dbReference>
<keyword evidence="8" id="KW-0411">Iron-sulfur</keyword>
<accession>A0AA37PUS0</accession>
<dbReference type="GO" id="GO:0004497">
    <property type="term" value="F:monooxygenase activity"/>
    <property type="evidence" value="ECO:0007669"/>
    <property type="project" value="UniProtKB-ARBA"/>
</dbReference>
<keyword evidence="9" id="KW-0472">Membrane</keyword>
<dbReference type="GO" id="GO:0046872">
    <property type="term" value="F:metal ion binding"/>
    <property type="evidence" value="ECO:0007669"/>
    <property type="project" value="UniProtKB-KW"/>
</dbReference>
<keyword evidence="3" id="KW-0001">2Fe-2S</keyword>
<keyword evidence="4" id="KW-0479">Metal-binding</keyword>
<evidence type="ECO:0000256" key="5">
    <source>
        <dbReference type="ARBA" id="ARBA00022989"/>
    </source>
</evidence>
<gene>
    <name evidence="12" type="ORF">SRL2020028_02940</name>
</gene>
<dbReference type="SUPFAM" id="SSF55961">
    <property type="entry name" value="Bet v1-like"/>
    <property type="match status" value="1"/>
</dbReference>
<evidence type="ECO:0000256" key="8">
    <source>
        <dbReference type="ARBA" id="ARBA00023014"/>
    </source>
</evidence>
<dbReference type="GO" id="GO:0051537">
    <property type="term" value="F:2 iron, 2 sulfur cluster binding"/>
    <property type="evidence" value="ECO:0007669"/>
    <property type="project" value="UniProtKB-KW"/>
</dbReference>
<dbReference type="Proteomes" id="UP001165663">
    <property type="component" value="Unassembled WGS sequence"/>
</dbReference>
<evidence type="ECO:0000256" key="4">
    <source>
        <dbReference type="ARBA" id="ARBA00022723"/>
    </source>
</evidence>
<feature type="domain" description="Rieske" evidence="11">
    <location>
        <begin position="74"/>
        <end position="177"/>
    </location>
</feature>
<keyword evidence="6" id="KW-0560">Oxidoreductase</keyword>
<evidence type="ECO:0000313" key="12">
    <source>
        <dbReference type="EMBL" id="GLB81038.1"/>
    </source>
</evidence>
<evidence type="ECO:0000256" key="3">
    <source>
        <dbReference type="ARBA" id="ARBA00022714"/>
    </source>
</evidence>
<evidence type="ECO:0000256" key="2">
    <source>
        <dbReference type="ARBA" id="ARBA00022692"/>
    </source>
</evidence>
<dbReference type="Gene3D" id="2.102.10.10">
    <property type="entry name" value="Rieske [2Fe-2S] iron-sulphur domain"/>
    <property type="match status" value="1"/>
</dbReference>
<feature type="region of interest" description="Disordered" evidence="10">
    <location>
        <begin position="37"/>
        <end position="60"/>
    </location>
</feature>
<keyword evidence="5" id="KW-1133">Transmembrane helix</keyword>
<name>A0AA37PUS0_9MYCO</name>
<protein>
    <recommendedName>
        <fullName evidence="11">Rieske domain-containing protein</fullName>
    </recommendedName>
</protein>
<evidence type="ECO:0000259" key="11">
    <source>
        <dbReference type="PROSITE" id="PS51296"/>
    </source>
</evidence>
<comment type="caution">
    <text evidence="12">The sequence shown here is derived from an EMBL/GenBank/DDBJ whole genome shotgun (WGS) entry which is preliminary data.</text>
</comment>
<keyword evidence="2" id="KW-0812">Transmembrane</keyword>
<evidence type="ECO:0000256" key="6">
    <source>
        <dbReference type="ARBA" id="ARBA00023002"/>
    </source>
</evidence>
<dbReference type="PANTHER" id="PTHR21266:SF32">
    <property type="entry name" value="CHOLESTEROL 7-DESATURASE NVD"/>
    <property type="match status" value="1"/>
</dbReference>